<comment type="subcellular location">
    <subcellularLocation>
        <location evidence="1">Cell membrane</location>
        <topology evidence="1">Single-pass membrane protein</topology>
    </subcellularLocation>
    <subcellularLocation>
        <location evidence="2">Membrane</location>
        <topology evidence="2">Single-pass type I membrane protein</topology>
    </subcellularLocation>
</comment>
<dbReference type="Gene3D" id="3.40.50.11530">
    <property type="match status" value="1"/>
</dbReference>
<dbReference type="Pfam" id="PF08357">
    <property type="entry name" value="SEFIR"/>
    <property type="match status" value="1"/>
</dbReference>
<keyword evidence="8" id="KW-0677">Repeat</keyword>
<dbReference type="InterPro" id="IPR000152">
    <property type="entry name" value="EGF-type_Asp/Asn_hydroxyl_site"/>
</dbReference>
<keyword evidence="9 16" id="KW-1133">Transmembrane helix</keyword>
<evidence type="ECO:0000256" key="10">
    <source>
        <dbReference type="ARBA" id="ARBA00023136"/>
    </source>
</evidence>
<organism evidence="19 20">
    <name type="scientific">Lepidothrix coronata</name>
    <name type="common">blue-crowned manakin</name>
    <dbReference type="NCBI Taxonomy" id="321398"/>
    <lineage>
        <taxon>Eukaryota</taxon>
        <taxon>Metazoa</taxon>
        <taxon>Chordata</taxon>
        <taxon>Craniata</taxon>
        <taxon>Vertebrata</taxon>
        <taxon>Euteleostomi</taxon>
        <taxon>Archelosauria</taxon>
        <taxon>Archosauria</taxon>
        <taxon>Dinosauria</taxon>
        <taxon>Saurischia</taxon>
        <taxon>Theropoda</taxon>
        <taxon>Coelurosauria</taxon>
        <taxon>Aves</taxon>
        <taxon>Neognathae</taxon>
        <taxon>Neoaves</taxon>
        <taxon>Telluraves</taxon>
        <taxon>Australaves</taxon>
        <taxon>Passeriformes</taxon>
        <taxon>Pipridae</taxon>
        <taxon>Lepidothrix</taxon>
    </lineage>
</organism>
<keyword evidence="13" id="KW-0325">Glycoprotein</keyword>
<evidence type="ECO:0000256" key="3">
    <source>
        <dbReference type="ARBA" id="ARBA00005897"/>
    </source>
</evidence>
<reference evidence="20" key="1">
    <citation type="submission" date="2025-08" db="UniProtKB">
        <authorList>
            <consortium name="RefSeq"/>
        </authorList>
    </citation>
    <scope>IDENTIFICATION</scope>
</reference>
<evidence type="ECO:0000256" key="1">
    <source>
        <dbReference type="ARBA" id="ARBA00004162"/>
    </source>
</evidence>
<dbReference type="PANTHER" id="PTHR15583">
    <property type="entry name" value="INTERLEUKIN-17 RECEPTOR"/>
    <property type="match status" value="1"/>
</dbReference>
<keyword evidence="14" id="KW-0395">Inflammatory response</keyword>
<keyword evidence="6 16" id="KW-0812">Transmembrane</keyword>
<dbReference type="InterPro" id="IPR039465">
    <property type="entry name" value="IL-17_rcpt-like"/>
</dbReference>
<dbReference type="GO" id="GO:0030368">
    <property type="term" value="F:interleukin-17 receptor activity"/>
    <property type="evidence" value="ECO:0007669"/>
    <property type="project" value="InterPro"/>
</dbReference>
<dbReference type="GO" id="GO:0005886">
    <property type="term" value="C:plasma membrane"/>
    <property type="evidence" value="ECO:0007669"/>
    <property type="project" value="UniProtKB-SubCell"/>
</dbReference>
<dbReference type="GO" id="GO:0006954">
    <property type="term" value="P:inflammatory response"/>
    <property type="evidence" value="ECO:0007669"/>
    <property type="project" value="UniProtKB-KW"/>
</dbReference>
<dbReference type="CDD" id="cd00064">
    <property type="entry name" value="FU"/>
    <property type="match status" value="1"/>
</dbReference>
<comment type="similarity">
    <text evidence="3">Belongs to the CRELD family.</text>
</comment>
<comment type="caution">
    <text evidence="15">Lacks conserved residue(s) required for the propagation of feature annotation.</text>
</comment>
<dbReference type="InterPro" id="IPR049883">
    <property type="entry name" value="NOTCH1_EGF-like"/>
</dbReference>
<dbReference type="SMART" id="SM00181">
    <property type="entry name" value="EGF"/>
    <property type="match status" value="3"/>
</dbReference>
<dbReference type="PROSITE" id="PS00010">
    <property type="entry name" value="ASX_HYDROXYL"/>
    <property type="match status" value="1"/>
</dbReference>
<dbReference type="PROSITE" id="PS01248">
    <property type="entry name" value="EGF_LAM_1"/>
    <property type="match status" value="1"/>
</dbReference>
<keyword evidence="12" id="KW-0675">Receptor</keyword>
<dbReference type="InterPro" id="IPR013568">
    <property type="entry name" value="SEFIR_dom"/>
</dbReference>
<dbReference type="InterPro" id="IPR009030">
    <property type="entry name" value="Growth_fac_rcpt_cys_sf"/>
</dbReference>
<evidence type="ECO:0000256" key="2">
    <source>
        <dbReference type="ARBA" id="ARBA00004479"/>
    </source>
</evidence>
<sequence>MPTLGQLLVVLVVTAAGGRGGPRDSLACSQGLACRLLDTDVLCGTEPPGPGHGLSLAHLRLEPALHCSEPTACVPCLEARVRLALAPATRTTTATKTHHSVLLGIPGAEDGSGGGQWSPVAGATLSQPNVTGLLLLSGHTFASSRCVAVEVWAPLAPTQRNRTLGWVIFRCFEAPLGSELHVTAYTNSRGQRSLNRQKRVPDCSWPPAQAAVPQCQVPRLQISPGQKEVVVEVQGAVAGHSYTLRLYHNRSHSTGGPGHAVTVQSRPMNYSLPADEVLPCLCLQVWLETQDPLRATLCPFSHDAKAWERLWMQSHLVLHTEGQVLTCSLSAPCDLPAKLVPCWQPVPSGPCQPLPGLQQPTIGQGPQEFGRLRPHPNLCVQVWSGGQVRSIQCLRDRALPGRPDDLLLLERGGNASLCAVEQDACTPLASFTSTGRGHPGLLEQDLQQDVAAGQCWQIWHPENSTEVVLWACPMHKYLRAHWALVWMGVLLAAACLLLLLVLKKEDMKGWLKSLRAGYGSEGPLQGRRALLVHAAEPVAERAACALMAALRPLGLLVVAAPGGGSGVAAWGPLPWLHAQHRRALRDGDTIIFLLSPAAVAAAQQWDTGARVVLEAGAAESSLIPQHSPGPADVPAVAPCEVFAAALSCAMPALAAGTGRYMVVQLEALVPAVPPALQAAPAFALPTEMGGFLQALVGPAWWQGRWPEPYVAAASEGLRRAGLERTEHEGFGGGNTAWEEEKLSKYQHSETRLLEVLEGVCAPSDFACHQLLERSEEHVEQWWFHEQQQHPDFFQWLCVDRLMLCCPPGTYGPDCRPCAGGPRQPCSGNGRCDGDGTRRGTGLCVCSPGYGGPFCAECGDGYYEASRNKSHLMCAECYQACGRCTGPEDSSCLRCKRGWVLHEHRCIDIDECGTEMAHCRANQYCVNTEGSYECRDCSTACIGCMGAGPARCKKCNKGYWRDGAKCLDVDECASAEEPVCTGAQEVCENTEGSYRCVCAQGHVRRDGQCVEDKPPDAPEKGFFDDVTDDEVVVLQQMFFGVMICALATLAAKGDMVFTAIFIGAVAAMAGYWLSDRSDRVLDGFMKGR</sequence>
<feature type="transmembrane region" description="Helical" evidence="16">
    <location>
        <begin position="1054"/>
        <end position="1072"/>
    </location>
</feature>
<evidence type="ECO:0000256" key="5">
    <source>
        <dbReference type="ARBA" id="ARBA00022536"/>
    </source>
</evidence>
<dbReference type="InterPro" id="IPR018097">
    <property type="entry name" value="EGF_Ca-bd_CS"/>
</dbReference>
<dbReference type="Gene3D" id="2.10.25.10">
    <property type="entry name" value="Laminin"/>
    <property type="match status" value="2"/>
</dbReference>
<feature type="chain" id="PRO_5026707722" evidence="17">
    <location>
        <begin position="21"/>
        <end position="1087"/>
    </location>
</feature>
<dbReference type="InterPro" id="IPR027841">
    <property type="entry name" value="IL-17_rcpt_C/E_N"/>
</dbReference>
<dbReference type="PROSITE" id="PS50026">
    <property type="entry name" value="EGF_3"/>
    <property type="match status" value="1"/>
</dbReference>
<evidence type="ECO:0000256" key="7">
    <source>
        <dbReference type="ARBA" id="ARBA00022729"/>
    </source>
</evidence>
<dbReference type="SMART" id="SM00179">
    <property type="entry name" value="EGF_CA"/>
    <property type="match status" value="2"/>
</dbReference>
<dbReference type="InterPro" id="IPR001881">
    <property type="entry name" value="EGF-like_Ca-bd_dom"/>
</dbReference>
<dbReference type="GeneID" id="108500116"/>
<evidence type="ECO:0000256" key="14">
    <source>
        <dbReference type="ARBA" id="ARBA00023198"/>
    </source>
</evidence>
<dbReference type="Gene3D" id="2.10.220.10">
    <property type="entry name" value="Hormone Receptor, Insulin-like Growth Factor Receptor 1, Chain A, domain 2"/>
    <property type="match status" value="1"/>
</dbReference>
<name>A0A6J0HRD9_9PASS</name>
<evidence type="ECO:0000256" key="16">
    <source>
        <dbReference type="SAM" id="Phobius"/>
    </source>
</evidence>
<accession>A0A6J0HRD9</accession>
<evidence type="ECO:0000313" key="19">
    <source>
        <dbReference type="Proteomes" id="UP000504624"/>
    </source>
</evidence>
<keyword evidence="11 15" id="KW-1015">Disulfide bond</keyword>
<feature type="disulfide bond" evidence="15">
    <location>
        <begin position="845"/>
        <end position="854"/>
    </location>
</feature>
<gene>
    <name evidence="20" type="primary">LOC108500116</name>
</gene>
<dbReference type="InterPro" id="IPR006212">
    <property type="entry name" value="Furin_repeat"/>
</dbReference>
<dbReference type="GO" id="GO:0005509">
    <property type="term" value="F:calcium ion binding"/>
    <property type="evidence" value="ECO:0007669"/>
    <property type="project" value="InterPro"/>
</dbReference>
<feature type="transmembrane region" description="Helical" evidence="16">
    <location>
        <begin position="482"/>
        <end position="502"/>
    </location>
</feature>
<dbReference type="SMART" id="SM00261">
    <property type="entry name" value="FU"/>
    <property type="match status" value="2"/>
</dbReference>
<evidence type="ECO:0000256" key="13">
    <source>
        <dbReference type="ARBA" id="ARBA00023180"/>
    </source>
</evidence>
<proteinExistence type="inferred from homology"/>
<evidence type="ECO:0000256" key="8">
    <source>
        <dbReference type="ARBA" id="ARBA00022737"/>
    </source>
</evidence>
<evidence type="ECO:0000256" key="4">
    <source>
        <dbReference type="ARBA" id="ARBA00022475"/>
    </source>
</evidence>
<dbReference type="Proteomes" id="UP000504624">
    <property type="component" value="Unplaced"/>
</dbReference>
<feature type="domain" description="EGF-like" evidence="18">
    <location>
        <begin position="813"/>
        <end position="855"/>
    </location>
</feature>
<evidence type="ECO:0000256" key="15">
    <source>
        <dbReference type="PROSITE-ProRule" id="PRU00076"/>
    </source>
</evidence>
<dbReference type="PROSITE" id="PS01187">
    <property type="entry name" value="EGF_CA"/>
    <property type="match status" value="2"/>
</dbReference>
<keyword evidence="19" id="KW-1185">Reference proteome</keyword>
<dbReference type="SUPFAM" id="SSF57184">
    <property type="entry name" value="Growth factor receptor domain"/>
    <property type="match status" value="1"/>
</dbReference>
<evidence type="ECO:0000256" key="17">
    <source>
        <dbReference type="SAM" id="SignalP"/>
    </source>
</evidence>
<dbReference type="OrthoDB" id="10045365at2759"/>
<evidence type="ECO:0000259" key="18">
    <source>
        <dbReference type="PROSITE" id="PS50026"/>
    </source>
</evidence>
<dbReference type="Pfam" id="PF07645">
    <property type="entry name" value="EGF_CA"/>
    <property type="match status" value="2"/>
</dbReference>
<keyword evidence="4" id="KW-1003">Cell membrane</keyword>
<dbReference type="RefSeq" id="XP_017676149.1">
    <property type="nucleotide sequence ID" value="XM_017820660.1"/>
</dbReference>
<keyword evidence="5 15" id="KW-0245">EGF-like domain</keyword>
<evidence type="ECO:0000256" key="12">
    <source>
        <dbReference type="ARBA" id="ARBA00023170"/>
    </source>
</evidence>
<dbReference type="CDD" id="cd00054">
    <property type="entry name" value="EGF_CA"/>
    <property type="match status" value="1"/>
</dbReference>
<evidence type="ECO:0000256" key="6">
    <source>
        <dbReference type="ARBA" id="ARBA00022692"/>
    </source>
</evidence>
<evidence type="ECO:0000313" key="20">
    <source>
        <dbReference type="RefSeq" id="XP_017676149.1"/>
    </source>
</evidence>
<dbReference type="PANTHER" id="PTHR15583:SF12">
    <property type="entry name" value="INTERLEUKIN-17 RECEPTOR C"/>
    <property type="match status" value="1"/>
</dbReference>
<feature type="signal peptide" evidence="17">
    <location>
        <begin position="1"/>
        <end position="20"/>
    </location>
</feature>
<protein>
    <submittedName>
        <fullName evidence="20">Interleukin-17 receptor C-like</fullName>
    </submittedName>
</protein>
<keyword evidence="7 17" id="KW-0732">Signal</keyword>
<dbReference type="InterPro" id="IPR002049">
    <property type="entry name" value="LE_dom"/>
</dbReference>
<dbReference type="PROSITE" id="PS00022">
    <property type="entry name" value="EGF_1"/>
    <property type="match status" value="1"/>
</dbReference>
<evidence type="ECO:0000256" key="9">
    <source>
        <dbReference type="ARBA" id="ARBA00022989"/>
    </source>
</evidence>
<dbReference type="AlphaFoldDB" id="A0A6J0HRD9"/>
<dbReference type="InterPro" id="IPR000742">
    <property type="entry name" value="EGF"/>
</dbReference>
<keyword evidence="10 16" id="KW-0472">Membrane</keyword>
<dbReference type="CDD" id="cd00055">
    <property type="entry name" value="EGF_Lam"/>
    <property type="match status" value="1"/>
</dbReference>
<dbReference type="Pfam" id="PF15037">
    <property type="entry name" value="IL17_R_N"/>
    <property type="match status" value="1"/>
</dbReference>
<evidence type="ECO:0000256" key="11">
    <source>
        <dbReference type="ARBA" id="ARBA00023157"/>
    </source>
</evidence>